<dbReference type="PATRIC" id="fig|443610.3.peg.1068"/>
<sequence length="83" mass="9346">MNDNFNYNHAAELYPGRLVGGARGSNRYMRFPSAAEALQFAIEEMPREMLRGATLEVDEERFQGDAILDLYMASGYPLPRGKS</sequence>
<protein>
    <submittedName>
        <fullName evidence="1">Uncharacterized protein</fullName>
    </submittedName>
</protein>
<reference evidence="1 2" key="1">
    <citation type="submission" date="2015-03" db="EMBL/GenBank/DDBJ databases">
        <authorList>
            <person name="Hassan Y.I."/>
            <person name="Lepp D."/>
            <person name="Li X.-Z."/>
            <person name="Zhou T."/>
        </authorList>
    </citation>
    <scope>NUCLEOTIDE SEQUENCE [LARGE SCALE GENOMIC DNA]</scope>
    <source>
        <strain evidence="1 2">BD-c194</strain>
    </source>
</reference>
<comment type="caution">
    <text evidence="1">The sequence shown here is derived from an EMBL/GenBank/DDBJ whole genome shotgun (WGS) entry which is preliminary data.</text>
</comment>
<dbReference type="OrthoDB" id="8445391at2"/>
<gene>
    <name evidence="1" type="ORF">VE25_14125</name>
</gene>
<accession>A0A0F5FQQ9</accession>
<dbReference type="AlphaFoldDB" id="A0A0F5FQQ9"/>
<dbReference type="RefSeq" id="WP_046109288.1">
    <property type="nucleotide sequence ID" value="NZ_JZEX01000122.1"/>
</dbReference>
<name>A0A0F5FQQ9_9HYPH</name>
<keyword evidence="2" id="KW-1185">Reference proteome</keyword>
<dbReference type="STRING" id="443610.VE25_14125"/>
<evidence type="ECO:0000313" key="2">
    <source>
        <dbReference type="Proteomes" id="UP000033632"/>
    </source>
</evidence>
<organism evidence="1 2">
    <name type="scientific">Devosia geojensis</name>
    <dbReference type="NCBI Taxonomy" id="443610"/>
    <lineage>
        <taxon>Bacteria</taxon>
        <taxon>Pseudomonadati</taxon>
        <taxon>Pseudomonadota</taxon>
        <taxon>Alphaproteobacteria</taxon>
        <taxon>Hyphomicrobiales</taxon>
        <taxon>Devosiaceae</taxon>
        <taxon>Devosia</taxon>
    </lineage>
</organism>
<dbReference type="Proteomes" id="UP000033632">
    <property type="component" value="Unassembled WGS sequence"/>
</dbReference>
<dbReference type="EMBL" id="JZEX01000122">
    <property type="protein sequence ID" value="KKB11153.1"/>
    <property type="molecule type" value="Genomic_DNA"/>
</dbReference>
<evidence type="ECO:0000313" key="1">
    <source>
        <dbReference type="EMBL" id="KKB11153.1"/>
    </source>
</evidence>
<proteinExistence type="predicted"/>